<sequence>MKVYSKVVEVRTYGPMELHPITSILKETLHESDIKNGIVWISVEGATPALCLLRRGIEKRFLSYIARLIPFTGWNHGNAYAHLISTLVSTNKAIPIINGELLLNPDEEVYVLETRSVYNHVRKIAIEIHGN</sequence>
<organism evidence="1">
    <name type="scientific">Ignisphaera aggregans</name>
    <dbReference type="NCBI Taxonomy" id="334771"/>
    <lineage>
        <taxon>Archaea</taxon>
        <taxon>Thermoproteota</taxon>
        <taxon>Thermoprotei</taxon>
        <taxon>Desulfurococcales</taxon>
        <taxon>Desulfurococcaceae</taxon>
        <taxon>Ignisphaera</taxon>
    </lineage>
</organism>
<dbReference type="InterPro" id="IPR001602">
    <property type="entry name" value="UPF0047_YjbQ-like"/>
</dbReference>
<dbReference type="Gene3D" id="2.60.120.460">
    <property type="entry name" value="YjbQ-like"/>
    <property type="match status" value="1"/>
</dbReference>
<evidence type="ECO:0000313" key="1">
    <source>
        <dbReference type="EMBL" id="HEW52989.1"/>
    </source>
</evidence>
<dbReference type="EMBL" id="DSGT01000007">
    <property type="protein sequence ID" value="HEW52989.1"/>
    <property type="molecule type" value="Genomic_DNA"/>
</dbReference>
<proteinExistence type="predicted"/>
<protein>
    <recommendedName>
        <fullName evidence="2">YjbQ family protein</fullName>
    </recommendedName>
</protein>
<gene>
    <name evidence="1" type="ORF">ENO77_02295</name>
</gene>
<dbReference type="AlphaFoldDB" id="A0A7C2VHH2"/>
<dbReference type="SUPFAM" id="SSF111038">
    <property type="entry name" value="YjbQ-like"/>
    <property type="match status" value="1"/>
</dbReference>
<accession>A0A7C2VHH2</accession>
<evidence type="ECO:0008006" key="2">
    <source>
        <dbReference type="Google" id="ProtNLM"/>
    </source>
</evidence>
<comment type="caution">
    <text evidence="1">The sequence shown here is derived from an EMBL/GenBank/DDBJ whole genome shotgun (WGS) entry which is preliminary data.</text>
</comment>
<dbReference type="InterPro" id="IPR035917">
    <property type="entry name" value="YjbQ-like_sf"/>
</dbReference>
<reference evidence="1" key="1">
    <citation type="journal article" date="2020" name="mSystems">
        <title>Genome- and Community-Level Interaction Insights into Carbon Utilization and Element Cycling Functions of Hydrothermarchaeota in Hydrothermal Sediment.</title>
        <authorList>
            <person name="Zhou Z."/>
            <person name="Liu Y."/>
            <person name="Xu W."/>
            <person name="Pan J."/>
            <person name="Luo Z.H."/>
            <person name="Li M."/>
        </authorList>
    </citation>
    <scope>NUCLEOTIDE SEQUENCE [LARGE SCALE GENOMIC DNA]</scope>
    <source>
        <strain evidence="1">SpSt-16</strain>
    </source>
</reference>
<name>A0A7C2VHH2_9CREN</name>
<dbReference type="Pfam" id="PF01894">
    <property type="entry name" value="YjbQ"/>
    <property type="match status" value="1"/>
</dbReference>